<proteinExistence type="predicted"/>
<name>A0ABY7HAV2_9BACT</name>
<dbReference type="Pfam" id="PF24705">
    <property type="entry name" value="DUF7668"/>
    <property type="match status" value="1"/>
</dbReference>
<keyword evidence="3" id="KW-1185">Reference proteome</keyword>
<dbReference type="Proteomes" id="UP001164459">
    <property type="component" value="Chromosome"/>
</dbReference>
<gene>
    <name evidence="2" type="ORF">O0S08_09500</name>
</gene>
<evidence type="ECO:0000313" key="3">
    <source>
        <dbReference type="Proteomes" id="UP001164459"/>
    </source>
</evidence>
<dbReference type="RefSeq" id="WP_269038720.1">
    <property type="nucleotide sequence ID" value="NZ_CP114040.1"/>
</dbReference>
<organism evidence="2 3">
    <name type="scientific">Nannocystis punicea</name>
    <dbReference type="NCBI Taxonomy" id="2995304"/>
    <lineage>
        <taxon>Bacteria</taxon>
        <taxon>Pseudomonadati</taxon>
        <taxon>Myxococcota</taxon>
        <taxon>Polyangia</taxon>
        <taxon>Nannocystales</taxon>
        <taxon>Nannocystaceae</taxon>
        <taxon>Nannocystis</taxon>
    </lineage>
</organism>
<protein>
    <recommendedName>
        <fullName evidence="1">DUF7668 domain-containing protein</fullName>
    </recommendedName>
</protein>
<reference evidence="2" key="1">
    <citation type="submission" date="2022-11" db="EMBL/GenBank/DDBJ databases">
        <title>Minimal conservation of predation-associated metabolite biosynthetic gene clusters underscores biosynthetic potential of Myxococcota including descriptions for ten novel species: Archangium lansinium sp. nov., Myxococcus landrumus sp. nov., Nannocystis bai.</title>
        <authorList>
            <person name="Ahearne A."/>
            <person name="Stevens C."/>
            <person name="Dowd S."/>
        </authorList>
    </citation>
    <scope>NUCLEOTIDE SEQUENCE</scope>
    <source>
        <strain evidence="2">Fl3</strain>
    </source>
</reference>
<evidence type="ECO:0000313" key="2">
    <source>
        <dbReference type="EMBL" id="WAS96382.1"/>
    </source>
</evidence>
<dbReference type="EMBL" id="CP114040">
    <property type="protein sequence ID" value="WAS96382.1"/>
    <property type="molecule type" value="Genomic_DNA"/>
</dbReference>
<evidence type="ECO:0000259" key="1">
    <source>
        <dbReference type="Pfam" id="PF24705"/>
    </source>
</evidence>
<accession>A0ABY7HAV2</accession>
<feature type="domain" description="DUF7668" evidence="1">
    <location>
        <begin position="17"/>
        <end position="113"/>
    </location>
</feature>
<dbReference type="InterPro" id="IPR056085">
    <property type="entry name" value="DUF7668"/>
</dbReference>
<sequence>MTVSIEQQIRELTVGIVDDIVAGRLEHLRFDTGTREDFAAALEDYRKYYPIVPLPPEGLAQIDILQPRGETDLWSVETWFWTRDGGPSELRLYLTFRRTEGKLIGEIYDIRVP</sequence>